<reference evidence="2" key="1">
    <citation type="submission" date="2024-03" db="EMBL/GenBank/DDBJ databases">
        <title>WGS assembly of Saponaria officinalis var. Norfolk2.</title>
        <authorList>
            <person name="Jenkins J."/>
            <person name="Shu S."/>
            <person name="Grimwood J."/>
            <person name="Barry K."/>
            <person name="Goodstein D."/>
            <person name="Schmutz J."/>
            <person name="Leebens-Mack J."/>
            <person name="Osbourn A."/>
        </authorList>
    </citation>
    <scope>NUCLEOTIDE SEQUENCE [LARGE SCALE GENOMIC DNA]</scope>
    <source>
        <strain evidence="2">JIC</strain>
    </source>
</reference>
<protein>
    <recommendedName>
        <fullName evidence="4">Retrotransposon gag domain-containing protein</fullName>
    </recommendedName>
</protein>
<evidence type="ECO:0008006" key="4">
    <source>
        <dbReference type="Google" id="ProtNLM"/>
    </source>
</evidence>
<dbReference type="AlphaFoldDB" id="A0AAW1JMR4"/>
<name>A0AAW1JMR4_SAPOF</name>
<keyword evidence="3" id="KW-1185">Reference proteome</keyword>
<evidence type="ECO:0000313" key="3">
    <source>
        <dbReference type="Proteomes" id="UP001443914"/>
    </source>
</evidence>
<accession>A0AAW1JMR4</accession>
<dbReference type="Proteomes" id="UP001443914">
    <property type="component" value="Unassembled WGS sequence"/>
</dbReference>
<organism evidence="2 3">
    <name type="scientific">Saponaria officinalis</name>
    <name type="common">Common soapwort</name>
    <name type="synonym">Lychnis saponaria</name>
    <dbReference type="NCBI Taxonomy" id="3572"/>
    <lineage>
        <taxon>Eukaryota</taxon>
        <taxon>Viridiplantae</taxon>
        <taxon>Streptophyta</taxon>
        <taxon>Embryophyta</taxon>
        <taxon>Tracheophyta</taxon>
        <taxon>Spermatophyta</taxon>
        <taxon>Magnoliopsida</taxon>
        <taxon>eudicotyledons</taxon>
        <taxon>Gunneridae</taxon>
        <taxon>Pentapetalae</taxon>
        <taxon>Caryophyllales</taxon>
        <taxon>Caryophyllaceae</taxon>
        <taxon>Caryophylleae</taxon>
        <taxon>Saponaria</taxon>
    </lineage>
</organism>
<gene>
    <name evidence="2" type="ORF">RND81_07G041200</name>
</gene>
<sequence length="183" mass="21217">MAPLAPTRARLIQEHVKNIFTTLNYVEEFKVDQAAFYLSETAGIWWTGVKGEMRDERTFGTENGPRGIILSRNLRRAKRIKFDNVKQGRSTAQEYFLKLQELSQFCAEDIFTESSKALKFEQHLDIEIRVKLAGFEMDTLTTIYLRACNIERVPNEKKAITGEKRKRAPSESTPNFQEKRHSN</sequence>
<comment type="caution">
    <text evidence="2">The sequence shown here is derived from an EMBL/GenBank/DDBJ whole genome shotgun (WGS) entry which is preliminary data.</text>
</comment>
<proteinExistence type="predicted"/>
<dbReference type="EMBL" id="JBDFQZ010000007">
    <property type="protein sequence ID" value="KAK9705211.1"/>
    <property type="molecule type" value="Genomic_DNA"/>
</dbReference>
<feature type="region of interest" description="Disordered" evidence="1">
    <location>
        <begin position="158"/>
        <end position="183"/>
    </location>
</feature>
<evidence type="ECO:0000256" key="1">
    <source>
        <dbReference type="SAM" id="MobiDB-lite"/>
    </source>
</evidence>
<evidence type="ECO:0000313" key="2">
    <source>
        <dbReference type="EMBL" id="KAK9705211.1"/>
    </source>
</evidence>